<evidence type="ECO:0000313" key="1">
    <source>
        <dbReference type="EMBL" id="KAJ7719885.1"/>
    </source>
</evidence>
<proteinExistence type="predicted"/>
<gene>
    <name evidence="1" type="ORF">DFH07DRAFT_784547</name>
</gene>
<reference evidence="1" key="1">
    <citation type="submission" date="2023-03" db="EMBL/GenBank/DDBJ databases">
        <title>Massive genome expansion in bonnet fungi (Mycena s.s.) driven by repeated elements and novel gene families across ecological guilds.</title>
        <authorList>
            <consortium name="Lawrence Berkeley National Laboratory"/>
            <person name="Harder C.B."/>
            <person name="Miyauchi S."/>
            <person name="Viragh M."/>
            <person name="Kuo A."/>
            <person name="Thoen E."/>
            <person name="Andreopoulos B."/>
            <person name="Lu D."/>
            <person name="Skrede I."/>
            <person name="Drula E."/>
            <person name="Henrissat B."/>
            <person name="Morin E."/>
            <person name="Kohler A."/>
            <person name="Barry K."/>
            <person name="LaButti K."/>
            <person name="Morin E."/>
            <person name="Salamov A."/>
            <person name="Lipzen A."/>
            <person name="Mereny Z."/>
            <person name="Hegedus B."/>
            <person name="Baldrian P."/>
            <person name="Stursova M."/>
            <person name="Weitz H."/>
            <person name="Taylor A."/>
            <person name="Grigoriev I.V."/>
            <person name="Nagy L.G."/>
            <person name="Martin F."/>
            <person name="Kauserud H."/>
        </authorList>
    </citation>
    <scope>NUCLEOTIDE SEQUENCE</scope>
    <source>
        <strain evidence="1">CBHHK188m</strain>
    </source>
</reference>
<dbReference type="EMBL" id="JARJLG010000286">
    <property type="protein sequence ID" value="KAJ7719885.1"/>
    <property type="molecule type" value="Genomic_DNA"/>
</dbReference>
<sequence>MHCAHGALLRHYRDCKDDSESLLEVWLLEKGVFLPSLKKFPRTRFTCSVALFALLAHVHVGSFMKQNLARAFRVTISLPKADTVTQKFTEVLVQAPDLETTDQDSRQWPTSLVSNGHVHDSVNEELGINHASLLLPTKLQESRERGGDAS</sequence>
<evidence type="ECO:0000313" key="2">
    <source>
        <dbReference type="Proteomes" id="UP001215280"/>
    </source>
</evidence>
<organism evidence="1 2">
    <name type="scientific">Mycena maculata</name>
    <dbReference type="NCBI Taxonomy" id="230809"/>
    <lineage>
        <taxon>Eukaryota</taxon>
        <taxon>Fungi</taxon>
        <taxon>Dikarya</taxon>
        <taxon>Basidiomycota</taxon>
        <taxon>Agaricomycotina</taxon>
        <taxon>Agaricomycetes</taxon>
        <taxon>Agaricomycetidae</taxon>
        <taxon>Agaricales</taxon>
        <taxon>Marasmiineae</taxon>
        <taxon>Mycenaceae</taxon>
        <taxon>Mycena</taxon>
    </lineage>
</organism>
<protein>
    <submittedName>
        <fullName evidence="1">Uncharacterized protein</fullName>
    </submittedName>
</protein>
<dbReference type="AlphaFoldDB" id="A0AAD7MK06"/>
<comment type="caution">
    <text evidence="1">The sequence shown here is derived from an EMBL/GenBank/DDBJ whole genome shotgun (WGS) entry which is preliminary data.</text>
</comment>
<keyword evidence="2" id="KW-1185">Reference proteome</keyword>
<dbReference type="Proteomes" id="UP001215280">
    <property type="component" value="Unassembled WGS sequence"/>
</dbReference>
<name>A0AAD7MK06_9AGAR</name>
<accession>A0AAD7MK06</accession>